<name>A0A1Q2D0P0_9ACTN</name>
<dbReference type="KEGG" id="tfa:BW733_14790"/>
<gene>
    <name evidence="3" type="ORF">BW733_14790</name>
</gene>
<proteinExistence type="predicted"/>
<evidence type="ECO:0000313" key="3">
    <source>
        <dbReference type="EMBL" id="AQP51902.1"/>
    </source>
</evidence>
<feature type="region of interest" description="Disordered" evidence="1">
    <location>
        <begin position="164"/>
        <end position="192"/>
    </location>
</feature>
<sequence length="192" mass="20279">MADLRSLAQPNARFAGDDGAPDPLTRAAIARVRDHTSYIRAIVALCTSRLLMPIVATGDDSMDGPDPDRHAEMAAVTLQDETGSYLLAFTGVDSMKEWDGSARPVPCLLDELCATVKAAGAEQLLIDVAGPVAFVIAGEALDLLADGNALVEFEGEDFAWVKYADSTDAEQPGSDARDASPSESDGQAPERR</sequence>
<evidence type="ECO:0000256" key="1">
    <source>
        <dbReference type="SAM" id="MobiDB-lite"/>
    </source>
</evidence>
<dbReference type="Pfam" id="PF07179">
    <property type="entry name" value="SseB"/>
    <property type="match status" value="1"/>
</dbReference>
<keyword evidence="4" id="KW-1185">Reference proteome</keyword>
<dbReference type="OrthoDB" id="5188303at2"/>
<dbReference type="EMBL" id="CP019607">
    <property type="protein sequence ID" value="AQP51902.1"/>
    <property type="molecule type" value="Genomic_DNA"/>
</dbReference>
<accession>A0A1Q2D0P0</accession>
<dbReference type="AlphaFoldDB" id="A0A1Q2D0P0"/>
<dbReference type="InterPro" id="IPR009839">
    <property type="entry name" value="SseB_N"/>
</dbReference>
<feature type="domain" description="SseB protein N-terminal" evidence="2">
    <location>
        <begin position="27"/>
        <end position="141"/>
    </location>
</feature>
<evidence type="ECO:0000259" key="2">
    <source>
        <dbReference type="Pfam" id="PF07179"/>
    </source>
</evidence>
<dbReference type="RefSeq" id="WP_077351630.1">
    <property type="nucleotide sequence ID" value="NZ_CP019607.1"/>
</dbReference>
<reference evidence="3 4" key="1">
    <citation type="journal article" date="2008" name="Int. J. Syst. Evol. Microbiol.">
        <title>Tessaracoccus flavescens sp. nov., isolated from marine sediment.</title>
        <authorList>
            <person name="Lee D.W."/>
            <person name="Lee S.D."/>
        </authorList>
    </citation>
    <scope>NUCLEOTIDE SEQUENCE [LARGE SCALE GENOMIC DNA]</scope>
    <source>
        <strain evidence="3 4">SST-39T</strain>
    </source>
</reference>
<organism evidence="3 4">
    <name type="scientific">Tessaracoccus flavescens</name>
    <dbReference type="NCBI Taxonomy" id="399497"/>
    <lineage>
        <taxon>Bacteria</taxon>
        <taxon>Bacillati</taxon>
        <taxon>Actinomycetota</taxon>
        <taxon>Actinomycetes</taxon>
        <taxon>Propionibacteriales</taxon>
        <taxon>Propionibacteriaceae</taxon>
        <taxon>Tessaracoccus</taxon>
    </lineage>
</organism>
<dbReference type="STRING" id="399497.BW733_14790"/>
<evidence type="ECO:0000313" key="4">
    <source>
        <dbReference type="Proteomes" id="UP000188235"/>
    </source>
</evidence>
<protein>
    <recommendedName>
        <fullName evidence="2">SseB protein N-terminal domain-containing protein</fullName>
    </recommendedName>
</protein>
<dbReference type="Proteomes" id="UP000188235">
    <property type="component" value="Chromosome"/>
</dbReference>